<dbReference type="Gene3D" id="3.80.10.10">
    <property type="entry name" value="Ribonuclease Inhibitor"/>
    <property type="match status" value="1"/>
</dbReference>
<reference evidence="2" key="1">
    <citation type="submission" date="2015-12" db="EMBL/GenBank/DDBJ databases">
        <title>De novo transcriptome assembly of four potential Pierce s Disease insect vectors from Arizona vineyards.</title>
        <authorList>
            <person name="Tassone E.E."/>
        </authorList>
    </citation>
    <scope>NUCLEOTIDE SEQUENCE</scope>
</reference>
<proteinExistence type="predicted"/>
<organism evidence="2">
    <name type="scientific">Clastoptera arizonana</name>
    <name type="common">Arizona spittle bug</name>
    <dbReference type="NCBI Taxonomy" id="38151"/>
    <lineage>
        <taxon>Eukaryota</taxon>
        <taxon>Metazoa</taxon>
        <taxon>Ecdysozoa</taxon>
        <taxon>Arthropoda</taxon>
        <taxon>Hexapoda</taxon>
        <taxon>Insecta</taxon>
        <taxon>Pterygota</taxon>
        <taxon>Neoptera</taxon>
        <taxon>Paraneoptera</taxon>
        <taxon>Hemiptera</taxon>
        <taxon>Auchenorrhyncha</taxon>
        <taxon>Cercopoidea</taxon>
        <taxon>Clastopteridae</taxon>
        <taxon>Clastoptera</taxon>
    </lineage>
</organism>
<accession>A0A1B6D048</accession>
<dbReference type="SUPFAM" id="SSF52047">
    <property type="entry name" value="RNI-like"/>
    <property type="match status" value="1"/>
</dbReference>
<sequence length="494" mass="57247">MPQFKFPITLHEAALQVSRQVTSRLCICIHNSFSSYDDPICRKVVYELQAYLIDKLPGNLIDILFNTSCTNSFCDDFDWRIFFSVFMHKNMNTFSPQIKVNLDDNFWCKKFEFSENITVLDLKLICTDEILQVVGEKCKKLNFINISPKTKNIYCRFNALKIKYFVSDLGLLHLCNCKNLQYVIMPKTIRSPASGFKITQNGILILLKSLPKLKVITCSNLGNIIKNNVTDKSLKFSLTKIVKCSFENLSRPLILDSCPYLSELELINLDVSEAFSNTCVHNIDEALRVLQNHDTKLKVLSLSLITFCESFELFLFKKGSFLRSISIKIERSFNKANIFYLGKCCPKIEKVCIKYCQKLEDSKNPPFEQFKNLFSQLRALTLELYECKSILVYFLNNNAPTKQLHLDSLSLEDSLDTIINDLLRLHPFTHLEEFHLGSELSYDILINFITSCPMLKYLQIHKYLLCIDKIKIFVEYLKSRNVDIDLNLVIDRCI</sequence>
<evidence type="ECO:0000313" key="2">
    <source>
        <dbReference type="EMBL" id="JAS18963.1"/>
    </source>
</evidence>
<protein>
    <recommendedName>
        <fullName evidence="3">F-box domain-containing protein</fullName>
    </recommendedName>
</protein>
<evidence type="ECO:0000313" key="1">
    <source>
        <dbReference type="EMBL" id="JAS08014.1"/>
    </source>
</evidence>
<gene>
    <name evidence="1" type="ORF">g.32094</name>
    <name evidence="2" type="ORF">g.32096</name>
</gene>
<dbReference type="InterPro" id="IPR032675">
    <property type="entry name" value="LRR_dom_sf"/>
</dbReference>
<name>A0A1B6D048_9HEMI</name>
<evidence type="ECO:0008006" key="3">
    <source>
        <dbReference type="Google" id="ProtNLM"/>
    </source>
</evidence>
<dbReference type="AlphaFoldDB" id="A0A1B6D048"/>
<dbReference type="EMBL" id="GEDC01029284">
    <property type="protein sequence ID" value="JAS08014.1"/>
    <property type="molecule type" value="Transcribed_RNA"/>
</dbReference>
<dbReference type="EMBL" id="GEDC01018335">
    <property type="protein sequence ID" value="JAS18963.1"/>
    <property type="molecule type" value="Transcribed_RNA"/>
</dbReference>